<evidence type="ECO:0000313" key="1">
    <source>
        <dbReference type="EMBL" id="TDP90517.1"/>
    </source>
</evidence>
<protein>
    <submittedName>
        <fullName evidence="1">Uncharacterized protein</fullName>
    </submittedName>
</protein>
<accession>A0A4R6RVR2</accession>
<evidence type="ECO:0000313" key="2">
    <source>
        <dbReference type="Proteomes" id="UP000295444"/>
    </source>
</evidence>
<comment type="caution">
    <text evidence="1">The sequence shown here is derived from an EMBL/GenBank/DDBJ whole genome shotgun (WGS) entry which is preliminary data.</text>
</comment>
<dbReference type="EMBL" id="SNXZ01000010">
    <property type="protein sequence ID" value="TDP90517.1"/>
    <property type="molecule type" value="Genomic_DNA"/>
</dbReference>
<gene>
    <name evidence="1" type="ORF">EV186_11057</name>
</gene>
<dbReference type="Proteomes" id="UP000295444">
    <property type="component" value="Unassembled WGS sequence"/>
</dbReference>
<reference evidence="1 2" key="1">
    <citation type="submission" date="2019-03" db="EMBL/GenBank/DDBJ databases">
        <title>Genomic Encyclopedia of Type Strains, Phase IV (KMG-IV): sequencing the most valuable type-strain genomes for metagenomic binning, comparative biology and taxonomic classification.</title>
        <authorList>
            <person name="Goeker M."/>
        </authorList>
    </citation>
    <scope>NUCLEOTIDE SEQUENCE [LARGE SCALE GENOMIC DNA]</scope>
    <source>
        <strain evidence="1 2">DSM 45361</strain>
    </source>
</reference>
<sequence length="72" mass="8316">MSDTTHWHRDAFRLEEAHAVDINHTRLAFGRRVRRYVPALCGSWARADLPASGVTRRCPLCVWLVDGEQRQT</sequence>
<keyword evidence="2" id="KW-1185">Reference proteome</keyword>
<proteinExistence type="predicted"/>
<name>A0A4R6RVR2_LABRH</name>
<dbReference type="AlphaFoldDB" id="A0A4R6RVR2"/>
<organism evidence="1 2">
    <name type="scientific">Labedaea rhizosphaerae</name>
    <dbReference type="NCBI Taxonomy" id="598644"/>
    <lineage>
        <taxon>Bacteria</taxon>
        <taxon>Bacillati</taxon>
        <taxon>Actinomycetota</taxon>
        <taxon>Actinomycetes</taxon>
        <taxon>Pseudonocardiales</taxon>
        <taxon>Pseudonocardiaceae</taxon>
        <taxon>Labedaea</taxon>
    </lineage>
</organism>